<dbReference type="GO" id="GO:0016020">
    <property type="term" value="C:membrane"/>
    <property type="evidence" value="ECO:0007669"/>
    <property type="project" value="UniProtKB-SubCell"/>
</dbReference>
<dbReference type="Pfam" id="PF05101">
    <property type="entry name" value="VirB3"/>
    <property type="match status" value="1"/>
</dbReference>
<name>A0A423JUK8_9PSED</name>
<feature type="transmembrane region" description="Helical" evidence="5">
    <location>
        <begin position="47"/>
        <end position="66"/>
    </location>
</feature>
<evidence type="ECO:0000313" key="7">
    <source>
        <dbReference type="Proteomes" id="UP000285349"/>
    </source>
</evidence>
<keyword evidence="2 5" id="KW-0812">Transmembrane</keyword>
<feature type="transmembrane region" description="Helical" evidence="5">
    <location>
        <begin position="21"/>
        <end position="41"/>
    </location>
</feature>
<dbReference type="RefSeq" id="WP_123514108.1">
    <property type="nucleotide sequence ID" value="NZ_MOBQ01000033.1"/>
</dbReference>
<evidence type="ECO:0000256" key="3">
    <source>
        <dbReference type="ARBA" id="ARBA00022989"/>
    </source>
</evidence>
<gene>
    <name evidence="6" type="ORF">BK666_24555</name>
</gene>
<dbReference type="OrthoDB" id="6624477at2"/>
<evidence type="ECO:0000256" key="5">
    <source>
        <dbReference type="SAM" id="Phobius"/>
    </source>
</evidence>
<keyword evidence="4 5" id="KW-0472">Membrane</keyword>
<protein>
    <submittedName>
        <fullName evidence="6">Type IV secretion system protein VirB3</fullName>
    </submittedName>
</protein>
<reference evidence="6 7" key="1">
    <citation type="submission" date="2016-10" db="EMBL/GenBank/DDBJ databases">
        <title>Comparative genome analysis of multiple Pseudomonas spp. focuses on biocontrol and plant growth promoting traits.</title>
        <authorList>
            <person name="Tao X.-Y."/>
            <person name="Taylor C.G."/>
        </authorList>
    </citation>
    <scope>NUCLEOTIDE SEQUENCE [LARGE SCALE GENOMIC DNA]</scope>
    <source>
        <strain evidence="6 7">37A10</strain>
    </source>
</reference>
<dbReference type="Proteomes" id="UP000285349">
    <property type="component" value="Unassembled WGS sequence"/>
</dbReference>
<comment type="caution">
    <text evidence="6">The sequence shown here is derived from an EMBL/GenBank/DDBJ whole genome shotgun (WGS) entry which is preliminary data.</text>
</comment>
<sequence>MDKNDGVIVDTLFVGPTRPTMRFGVTWQAFIINLMVTVEVFVFTKNLLWLAMFIPVHLVLYGICLYDPRAFELIYLWGKTKAFTFFGNFIYWRAATYSPLEFNVGKKLSKRKLRKLQKRGLI</sequence>
<evidence type="ECO:0000256" key="4">
    <source>
        <dbReference type="ARBA" id="ARBA00023136"/>
    </source>
</evidence>
<dbReference type="EMBL" id="MOBQ01000033">
    <property type="protein sequence ID" value="RON41380.1"/>
    <property type="molecule type" value="Genomic_DNA"/>
</dbReference>
<dbReference type="InterPro" id="IPR007792">
    <property type="entry name" value="T4SS_VirB3/TrbD/AvhB"/>
</dbReference>
<keyword evidence="3 5" id="KW-1133">Transmembrane helix</keyword>
<comment type="subcellular location">
    <subcellularLocation>
        <location evidence="1">Membrane</location>
    </subcellularLocation>
</comment>
<evidence type="ECO:0000256" key="2">
    <source>
        <dbReference type="ARBA" id="ARBA00022692"/>
    </source>
</evidence>
<dbReference type="AlphaFoldDB" id="A0A423JUK8"/>
<accession>A0A423JUK8</accession>
<evidence type="ECO:0000313" key="6">
    <source>
        <dbReference type="EMBL" id="RON41380.1"/>
    </source>
</evidence>
<proteinExistence type="predicted"/>
<evidence type="ECO:0000256" key="1">
    <source>
        <dbReference type="ARBA" id="ARBA00004370"/>
    </source>
</evidence>
<organism evidence="6 7">
    <name type="scientific">Pseudomonas frederiksbergensis</name>
    <dbReference type="NCBI Taxonomy" id="104087"/>
    <lineage>
        <taxon>Bacteria</taxon>
        <taxon>Pseudomonadati</taxon>
        <taxon>Pseudomonadota</taxon>
        <taxon>Gammaproteobacteria</taxon>
        <taxon>Pseudomonadales</taxon>
        <taxon>Pseudomonadaceae</taxon>
        <taxon>Pseudomonas</taxon>
    </lineage>
</organism>